<proteinExistence type="inferred from homology"/>
<feature type="binding site" evidence="6">
    <location>
        <position position="437"/>
    </location>
    <ligand>
        <name>(6S)-5-formyl-5,6,7,8-tetrahydrofolate</name>
        <dbReference type="ChEBI" id="CHEBI:57457"/>
    </ligand>
</feature>
<dbReference type="PROSITE" id="PS51709">
    <property type="entry name" value="G_TRME"/>
    <property type="match status" value="1"/>
</dbReference>
<dbReference type="InterPro" id="IPR006073">
    <property type="entry name" value="GTP-bd"/>
</dbReference>
<dbReference type="Gene3D" id="3.30.1360.120">
    <property type="entry name" value="Probable tRNA modification gtpase trme, domain 1"/>
    <property type="match status" value="1"/>
</dbReference>
<dbReference type="InterPro" id="IPR025867">
    <property type="entry name" value="MnmE_helical"/>
</dbReference>
<dbReference type="NCBIfam" id="TIGR00450">
    <property type="entry name" value="mnmE_trmE_thdF"/>
    <property type="match status" value="1"/>
</dbReference>
<comment type="caution">
    <text evidence="9">The sequence shown here is derived from an EMBL/GenBank/DDBJ whole genome shotgun (WGS) entry which is preliminary data.</text>
</comment>
<feature type="binding site" evidence="6">
    <location>
        <position position="78"/>
    </location>
    <ligand>
        <name>(6S)-5-formyl-5,6,7,8-tetrahydrofolate</name>
        <dbReference type="ChEBI" id="CHEBI:57457"/>
    </ligand>
</feature>
<evidence type="ECO:0000256" key="1">
    <source>
        <dbReference type="ARBA" id="ARBA00011043"/>
    </source>
</evidence>
<evidence type="ECO:0000256" key="3">
    <source>
        <dbReference type="ARBA" id="ARBA00022741"/>
    </source>
</evidence>
<dbReference type="SUPFAM" id="SSF52540">
    <property type="entry name" value="P-loop containing nucleoside triphosphate hydrolases"/>
    <property type="match status" value="1"/>
</dbReference>
<dbReference type="RefSeq" id="WP_223022202.1">
    <property type="nucleotide sequence ID" value="NZ_CP078143.1"/>
</dbReference>
<keyword evidence="3 6" id="KW-0547">Nucleotide-binding</keyword>
<dbReference type="SUPFAM" id="SSF116878">
    <property type="entry name" value="TrmE connector domain"/>
    <property type="match status" value="1"/>
</dbReference>
<dbReference type="GO" id="GO:0016787">
    <property type="term" value="F:hydrolase activity"/>
    <property type="evidence" value="ECO:0007669"/>
    <property type="project" value="UniProtKB-KW"/>
</dbReference>
<feature type="domain" description="TrmE-type G" evidence="8">
    <location>
        <begin position="215"/>
        <end position="361"/>
    </location>
</feature>
<sequence>MRETIFALSSGGLPSGVAVVRMSGPGTASALEDLAGDLPAPRHATLKTLRDGDGVILDKSLILFFPGPHSFTGEDCGELHLHGGRAVVGAILETLSHRKNFRLAEAGEFTRRAFLNGKFNLTEAEALSDLISAETETQRRFALSNSESRHKDLYGQWRRTLIQTRAMIEAELDFSDEEDVPGSVAEQVWQEVEGLRDSLKRHAAGYRTAEIIREGFRVVILGAPNAGKSSLLNTLARREIAIVTDEPGTTRDVLEANLDINGIKVIVTDTAGIRENPGKVEALGIDRAISRAREADLLLLMEDCSDPVPVDIPYETRSLKVGNKLDLAGSSPDDGRYDFAISARTGEGIDSLLQKVHSLATAATVGATETLPFRERHVQLLLQAANHVESAVAAVDSPLELRAEELRLAADSLGRITGTIDVEDLLDTIFSQFCIGK</sequence>
<dbReference type="Pfam" id="PF01926">
    <property type="entry name" value="MMR_HSR1"/>
    <property type="match status" value="1"/>
</dbReference>
<feature type="binding site" evidence="6">
    <location>
        <begin position="225"/>
        <end position="230"/>
    </location>
    <ligand>
        <name>GTP</name>
        <dbReference type="ChEBI" id="CHEBI:37565"/>
    </ligand>
</feature>
<dbReference type="InterPro" id="IPR031168">
    <property type="entry name" value="G_TrmE"/>
</dbReference>
<comment type="cofactor">
    <cofactor evidence="6">
        <name>K(+)</name>
        <dbReference type="ChEBI" id="CHEBI:29103"/>
    </cofactor>
    <text evidence="6">Binds 1 potassium ion per subunit.</text>
</comment>
<dbReference type="InterPro" id="IPR004520">
    <property type="entry name" value="GTPase_MnmE"/>
</dbReference>
<organism evidence="9 10">
    <name type="scientific">Nitratireductor kimnyeongensis</name>
    <dbReference type="NCBI Taxonomy" id="430679"/>
    <lineage>
        <taxon>Bacteria</taxon>
        <taxon>Pseudomonadati</taxon>
        <taxon>Pseudomonadota</taxon>
        <taxon>Alphaproteobacteria</taxon>
        <taxon>Hyphomicrobiales</taxon>
        <taxon>Phyllobacteriaceae</taxon>
        <taxon>Nitratireductor</taxon>
    </lineage>
</organism>
<feature type="binding site" evidence="6">
    <location>
        <begin position="244"/>
        <end position="250"/>
    </location>
    <ligand>
        <name>GTP</name>
        <dbReference type="ChEBI" id="CHEBI:37565"/>
    </ligand>
</feature>
<comment type="subcellular location">
    <subcellularLocation>
        <location evidence="6">Cytoplasm</location>
    </subcellularLocation>
</comment>
<dbReference type="Pfam" id="PF10396">
    <property type="entry name" value="TrmE_N"/>
    <property type="match status" value="1"/>
</dbReference>
<comment type="similarity">
    <text evidence="1 6 7">Belongs to the TRAFAC class TrmE-Era-EngA-EngB-Septin-like GTPase superfamily. TrmE GTPase family.</text>
</comment>
<evidence type="ECO:0000256" key="6">
    <source>
        <dbReference type="HAMAP-Rule" id="MF_00379"/>
    </source>
</evidence>
<dbReference type="EC" id="3.6.-.-" evidence="6"/>
<dbReference type="Pfam" id="PF12631">
    <property type="entry name" value="MnmE_helical"/>
    <property type="match status" value="1"/>
</dbReference>
<dbReference type="PANTHER" id="PTHR42714">
    <property type="entry name" value="TRNA MODIFICATION GTPASE GTPBP3"/>
    <property type="match status" value="1"/>
</dbReference>
<feature type="binding site" evidence="6">
    <location>
        <position position="229"/>
    </location>
    <ligand>
        <name>Mg(2+)</name>
        <dbReference type="ChEBI" id="CHEBI:18420"/>
    </ligand>
</feature>
<dbReference type="Gene3D" id="3.40.50.300">
    <property type="entry name" value="P-loop containing nucleotide triphosphate hydrolases"/>
    <property type="match status" value="1"/>
</dbReference>
<feature type="binding site" evidence="6">
    <location>
        <begin position="342"/>
        <end position="344"/>
    </location>
    <ligand>
        <name>GTP</name>
        <dbReference type="ChEBI" id="CHEBI:37565"/>
    </ligand>
</feature>
<feature type="binding site" evidence="6">
    <location>
        <position position="21"/>
    </location>
    <ligand>
        <name>(6S)-5-formyl-5,6,7,8-tetrahydrofolate</name>
        <dbReference type="ChEBI" id="CHEBI:57457"/>
    </ligand>
</feature>
<name>A0ABW0TBN8_9HYPH</name>
<evidence type="ECO:0000256" key="2">
    <source>
        <dbReference type="ARBA" id="ARBA00022694"/>
    </source>
</evidence>
<feature type="binding site" evidence="6">
    <location>
        <begin position="269"/>
        <end position="272"/>
    </location>
    <ligand>
        <name>GTP</name>
        <dbReference type="ChEBI" id="CHEBI:37565"/>
    </ligand>
</feature>
<keyword evidence="10" id="KW-1185">Reference proteome</keyword>
<keyword evidence="6" id="KW-0963">Cytoplasm</keyword>
<evidence type="ECO:0000259" key="8">
    <source>
        <dbReference type="PROSITE" id="PS51709"/>
    </source>
</evidence>
<keyword evidence="4 6" id="KW-0630">Potassium</keyword>
<evidence type="ECO:0000313" key="10">
    <source>
        <dbReference type="Proteomes" id="UP001596107"/>
    </source>
</evidence>
<dbReference type="HAMAP" id="MF_00379">
    <property type="entry name" value="GTPase_MnmE"/>
    <property type="match status" value="1"/>
</dbReference>
<keyword evidence="6 9" id="KW-0378">Hydrolase</keyword>
<keyword evidence="6" id="KW-0460">Magnesium</keyword>
<dbReference type="CDD" id="cd04164">
    <property type="entry name" value="trmE"/>
    <property type="match status" value="1"/>
</dbReference>
<dbReference type="Proteomes" id="UP001596107">
    <property type="component" value="Unassembled WGS sequence"/>
</dbReference>
<dbReference type="InterPro" id="IPR027266">
    <property type="entry name" value="TrmE/GcvT-like"/>
</dbReference>
<gene>
    <name evidence="6 9" type="primary">mnmE</name>
    <name evidence="6" type="synonym">trmE</name>
    <name evidence="9" type="ORF">ACFPOD_16490</name>
</gene>
<keyword evidence="6" id="KW-0479">Metal-binding</keyword>
<dbReference type="Gene3D" id="1.20.120.430">
    <property type="entry name" value="tRNA modification GTPase MnmE domain 2"/>
    <property type="match status" value="1"/>
</dbReference>
<dbReference type="InterPro" id="IPR027417">
    <property type="entry name" value="P-loop_NTPase"/>
</dbReference>
<dbReference type="PRINTS" id="PR00449">
    <property type="entry name" value="RASTRNSFRMNG"/>
</dbReference>
<comment type="subunit">
    <text evidence="6">Homodimer. Heterotetramer of two MnmE and two MnmG subunits.</text>
</comment>
<evidence type="ECO:0000313" key="9">
    <source>
        <dbReference type="EMBL" id="MFC5586714.1"/>
    </source>
</evidence>
<dbReference type="CDD" id="cd14858">
    <property type="entry name" value="TrmE_N"/>
    <property type="match status" value="1"/>
</dbReference>
<evidence type="ECO:0000256" key="4">
    <source>
        <dbReference type="ARBA" id="ARBA00022958"/>
    </source>
</evidence>
<accession>A0ABW0TBN8</accession>
<reference evidence="10" key="1">
    <citation type="journal article" date="2019" name="Int. J. Syst. Evol. Microbiol.">
        <title>The Global Catalogue of Microorganisms (GCM) 10K type strain sequencing project: providing services to taxonomists for standard genome sequencing and annotation.</title>
        <authorList>
            <consortium name="The Broad Institute Genomics Platform"/>
            <consortium name="The Broad Institute Genome Sequencing Center for Infectious Disease"/>
            <person name="Wu L."/>
            <person name="Ma J."/>
        </authorList>
    </citation>
    <scope>NUCLEOTIDE SEQUENCE [LARGE SCALE GENOMIC DNA]</scope>
    <source>
        <strain evidence="10">JCM 3366</strain>
    </source>
</reference>
<feature type="binding site" evidence="6">
    <location>
        <position position="118"/>
    </location>
    <ligand>
        <name>(6S)-5-formyl-5,6,7,8-tetrahydrofolate</name>
        <dbReference type="ChEBI" id="CHEBI:57457"/>
    </ligand>
</feature>
<dbReference type="NCBIfam" id="TIGR00231">
    <property type="entry name" value="small_GTP"/>
    <property type="match status" value="1"/>
</dbReference>
<dbReference type="EMBL" id="JBHSNB010000004">
    <property type="protein sequence ID" value="MFC5586714.1"/>
    <property type="molecule type" value="Genomic_DNA"/>
</dbReference>
<dbReference type="InterPro" id="IPR027368">
    <property type="entry name" value="MnmE_dom2"/>
</dbReference>
<keyword evidence="5 6" id="KW-0342">GTP-binding</keyword>
<feature type="binding site" evidence="6">
    <location>
        <position position="250"/>
    </location>
    <ligand>
        <name>Mg(2+)</name>
        <dbReference type="ChEBI" id="CHEBI:18420"/>
    </ligand>
</feature>
<dbReference type="InterPro" id="IPR005225">
    <property type="entry name" value="Small_GTP-bd"/>
</dbReference>
<evidence type="ECO:0000256" key="7">
    <source>
        <dbReference type="RuleBase" id="RU003313"/>
    </source>
</evidence>
<dbReference type="NCBIfam" id="NF003661">
    <property type="entry name" value="PRK05291.1-3"/>
    <property type="match status" value="1"/>
</dbReference>
<keyword evidence="2 6" id="KW-0819">tRNA processing</keyword>
<comment type="caution">
    <text evidence="6">Lacks conserved residue(s) required for the propagation of feature annotation.</text>
</comment>
<dbReference type="InterPro" id="IPR018948">
    <property type="entry name" value="GTP-bd_TrmE_N"/>
</dbReference>
<dbReference type="PANTHER" id="PTHR42714:SF2">
    <property type="entry name" value="TRNA MODIFICATION GTPASE GTPBP3, MITOCHONDRIAL"/>
    <property type="match status" value="1"/>
</dbReference>
<comment type="function">
    <text evidence="6">Exhibits a very high intrinsic GTPase hydrolysis rate. Involved in the addition of a carboxymethylaminomethyl (cmnm) group at the wobble position (U34) of certain tRNAs, forming tRNA-cmnm(5)s(2)U34.</text>
</comment>
<protein>
    <recommendedName>
        <fullName evidence="6">tRNA modification GTPase MnmE</fullName>
        <ecNumber evidence="6">3.6.-.-</ecNumber>
    </recommendedName>
</protein>
<evidence type="ECO:0000256" key="5">
    <source>
        <dbReference type="ARBA" id="ARBA00023134"/>
    </source>
</evidence>